<keyword evidence="2" id="KW-1185">Reference proteome</keyword>
<accession>S7PXX5</accession>
<dbReference type="GeneID" id="19302468"/>
<dbReference type="EMBL" id="KB469308">
    <property type="protein sequence ID" value="EPQ52197.1"/>
    <property type="molecule type" value="Genomic_DNA"/>
</dbReference>
<proteinExistence type="predicted"/>
<evidence type="ECO:0000313" key="1">
    <source>
        <dbReference type="EMBL" id="EPQ52197.1"/>
    </source>
</evidence>
<gene>
    <name evidence="1" type="ORF">GLOTRDRAFT_132314</name>
</gene>
<sequence>MSLDISELSCHLAGQLVAAHPAYDALFDGFTLAEDRGNKAAREEWACGVLFAAAKASKWLGLTAHAVLGRGLLAVLLPVAAAPRRPHRNCVGGTGAAVAADPRCVTRSTRRVWTAYEIHPGDDLHDGVSFERLATTPTRASCVAEGSPCDQAAIRGPKFNAHDREMRHSIDAFIEMGEGTISVPALPEHYELPALPKLSSPISTAKSYHHMYS</sequence>
<name>S7PXX5_GLOTA</name>
<dbReference type="KEGG" id="gtr:GLOTRDRAFT_132314"/>
<reference evidence="1 2" key="1">
    <citation type="journal article" date="2012" name="Science">
        <title>The Paleozoic origin of enzymatic lignin decomposition reconstructed from 31 fungal genomes.</title>
        <authorList>
            <person name="Floudas D."/>
            <person name="Binder M."/>
            <person name="Riley R."/>
            <person name="Barry K."/>
            <person name="Blanchette R.A."/>
            <person name="Henrissat B."/>
            <person name="Martinez A.T."/>
            <person name="Otillar R."/>
            <person name="Spatafora J.W."/>
            <person name="Yadav J.S."/>
            <person name="Aerts A."/>
            <person name="Benoit I."/>
            <person name="Boyd A."/>
            <person name="Carlson A."/>
            <person name="Copeland A."/>
            <person name="Coutinho P.M."/>
            <person name="de Vries R.P."/>
            <person name="Ferreira P."/>
            <person name="Findley K."/>
            <person name="Foster B."/>
            <person name="Gaskell J."/>
            <person name="Glotzer D."/>
            <person name="Gorecki P."/>
            <person name="Heitman J."/>
            <person name="Hesse C."/>
            <person name="Hori C."/>
            <person name="Igarashi K."/>
            <person name="Jurgens J.A."/>
            <person name="Kallen N."/>
            <person name="Kersten P."/>
            <person name="Kohler A."/>
            <person name="Kuees U."/>
            <person name="Kumar T.K.A."/>
            <person name="Kuo A."/>
            <person name="LaButti K."/>
            <person name="Larrondo L.F."/>
            <person name="Lindquist E."/>
            <person name="Ling A."/>
            <person name="Lombard V."/>
            <person name="Lucas S."/>
            <person name="Lundell T."/>
            <person name="Martin R."/>
            <person name="McLaughlin D.J."/>
            <person name="Morgenstern I."/>
            <person name="Morin E."/>
            <person name="Murat C."/>
            <person name="Nagy L.G."/>
            <person name="Nolan M."/>
            <person name="Ohm R.A."/>
            <person name="Patyshakuliyeva A."/>
            <person name="Rokas A."/>
            <person name="Ruiz-Duenas F.J."/>
            <person name="Sabat G."/>
            <person name="Salamov A."/>
            <person name="Samejima M."/>
            <person name="Schmutz J."/>
            <person name="Slot J.C."/>
            <person name="St John F."/>
            <person name="Stenlid J."/>
            <person name="Sun H."/>
            <person name="Sun S."/>
            <person name="Syed K."/>
            <person name="Tsang A."/>
            <person name="Wiebenga A."/>
            <person name="Young D."/>
            <person name="Pisabarro A."/>
            <person name="Eastwood D.C."/>
            <person name="Martin F."/>
            <person name="Cullen D."/>
            <person name="Grigoriev I.V."/>
            <person name="Hibbett D.S."/>
        </authorList>
    </citation>
    <scope>NUCLEOTIDE SEQUENCE [LARGE SCALE GENOMIC DNA]</scope>
    <source>
        <strain evidence="1 2">ATCC 11539</strain>
    </source>
</reference>
<dbReference type="Proteomes" id="UP000030669">
    <property type="component" value="Unassembled WGS sequence"/>
</dbReference>
<dbReference type="RefSeq" id="XP_007869376.1">
    <property type="nucleotide sequence ID" value="XM_007871185.1"/>
</dbReference>
<dbReference type="HOGENOM" id="CLU_1294533_0_0_1"/>
<dbReference type="OrthoDB" id="2307048at2759"/>
<dbReference type="AlphaFoldDB" id="S7PXX5"/>
<organism evidence="1 2">
    <name type="scientific">Gloeophyllum trabeum (strain ATCC 11539 / FP-39264 / Madison 617)</name>
    <name type="common">Brown rot fungus</name>
    <dbReference type="NCBI Taxonomy" id="670483"/>
    <lineage>
        <taxon>Eukaryota</taxon>
        <taxon>Fungi</taxon>
        <taxon>Dikarya</taxon>
        <taxon>Basidiomycota</taxon>
        <taxon>Agaricomycotina</taxon>
        <taxon>Agaricomycetes</taxon>
        <taxon>Gloeophyllales</taxon>
        <taxon>Gloeophyllaceae</taxon>
        <taxon>Gloeophyllum</taxon>
    </lineage>
</organism>
<evidence type="ECO:0000313" key="2">
    <source>
        <dbReference type="Proteomes" id="UP000030669"/>
    </source>
</evidence>
<protein>
    <submittedName>
        <fullName evidence="1">Uncharacterized protein</fullName>
    </submittedName>
</protein>